<proteinExistence type="predicted"/>
<feature type="chain" id="PRO_5013144884" evidence="3">
    <location>
        <begin position="20"/>
        <end position="197"/>
    </location>
</feature>
<evidence type="ECO:0000256" key="1">
    <source>
        <dbReference type="SAM" id="Coils"/>
    </source>
</evidence>
<evidence type="ECO:0000313" key="5">
    <source>
        <dbReference type="Proteomes" id="UP000215214"/>
    </source>
</evidence>
<evidence type="ECO:0000256" key="2">
    <source>
        <dbReference type="SAM" id="MobiDB-lite"/>
    </source>
</evidence>
<evidence type="ECO:0000256" key="3">
    <source>
        <dbReference type="SAM" id="SignalP"/>
    </source>
</evidence>
<name>A0A238U893_9FLAO</name>
<dbReference type="RefSeq" id="WP_095071115.1">
    <property type="nucleotide sequence ID" value="NZ_LT899436.1"/>
</dbReference>
<reference evidence="4 5" key="1">
    <citation type="submission" date="2017-07" db="EMBL/GenBank/DDBJ databases">
        <authorList>
            <person name="Sun Z.S."/>
            <person name="Albrecht U."/>
            <person name="Echele G."/>
            <person name="Lee C.C."/>
        </authorList>
    </citation>
    <scope>NUCLEOTIDE SEQUENCE [LARGE SCALE GENOMIC DNA]</scope>
    <source>
        <strain evidence="5">type strain: KCTC 22618</strain>
    </source>
</reference>
<gene>
    <name evidence="4" type="ORF">TJEJU_1693</name>
</gene>
<dbReference type="OrthoDB" id="1191405at2"/>
<dbReference type="EMBL" id="LT899436">
    <property type="protein sequence ID" value="SNR15413.1"/>
    <property type="molecule type" value="Genomic_DNA"/>
</dbReference>
<keyword evidence="4" id="KW-0449">Lipoprotein</keyword>
<sequence>MKCIKATLVTILISISACAQNTPEIPTPPQAPSSGNSHTEVTTSSSSRISSSTSVSDSKKQYKFKSKFHSSKKDGVINILTDALDNIKEKKNRRELLWEIVENGEVIFECTLSKNRLSIYLDKKATNFSFYKKIKSTGEDLQEFISSHKRHTFQSRRENSIGRAEARLERAKRELEASIKNLKEIKREKEEESDERY</sequence>
<feature type="coiled-coil region" evidence="1">
    <location>
        <begin position="154"/>
        <end position="195"/>
    </location>
</feature>
<dbReference type="KEGG" id="tje:TJEJU_1693"/>
<organism evidence="4 5">
    <name type="scientific">Tenacibaculum jejuense</name>
    <dbReference type="NCBI Taxonomy" id="584609"/>
    <lineage>
        <taxon>Bacteria</taxon>
        <taxon>Pseudomonadati</taxon>
        <taxon>Bacteroidota</taxon>
        <taxon>Flavobacteriia</taxon>
        <taxon>Flavobacteriales</taxon>
        <taxon>Flavobacteriaceae</taxon>
        <taxon>Tenacibaculum</taxon>
    </lineage>
</organism>
<keyword evidence="5" id="KW-1185">Reference proteome</keyword>
<accession>A0A238U893</accession>
<dbReference type="Proteomes" id="UP000215214">
    <property type="component" value="Chromosome TJEJU"/>
</dbReference>
<feature type="signal peptide" evidence="3">
    <location>
        <begin position="1"/>
        <end position="19"/>
    </location>
</feature>
<feature type="compositionally biased region" description="Low complexity" evidence="2">
    <location>
        <begin position="42"/>
        <end position="54"/>
    </location>
</feature>
<feature type="region of interest" description="Disordered" evidence="2">
    <location>
        <begin position="24"/>
        <end position="54"/>
    </location>
</feature>
<evidence type="ECO:0000313" key="4">
    <source>
        <dbReference type="EMBL" id="SNR15413.1"/>
    </source>
</evidence>
<protein>
    <submittedName>
        <fullName evidence="4">Probable lipoprotein</fullName>
    </submittedName>
</protein>
<dbReference type="PROSITE" id="PS51257">
    <property type="entry name" value="PROKAR_LIPOPROTEIN"/>
    <property type="match status" value="1"/>
</dbReference>
<dbReference type="AlphaFoldDB" id="A0A238U893"/>
<keyword evidence="3" id="KW-0732">Signal</keyword>
<keyword evidence="1" id="KW-0175">Coiled coil</keyword>
<feature type="compositionally biased region" description="Polar residues" evidence="2">
    <location>
        <begin position="32"/>
        <end position="41"/>
    </location>
</feature>